<reference evidence="9 10" key="1">
    <citation type="journal article" date="2019" name="Nat. Plants">
        <title>Genome sequencing of Musa balbisiana reveals subgenome evolution and function divergence in polyploid bananas.</title>
        <authorList>
            <person name="Yao X."/>
        </authorList>
    </citation>
    <scope>NUCLEOTIDE SEQUENCE [LARGE SCALE GENOMIC DNA]</scope>
    <source>
        <strain evidence="10">cv. DH-PKW</strain>
        <tissue evidence="9">Leaves</tissue>
    </source>
</reference>
<evidence type="ECO:0000256" key="3">
    <source>
        <dbReference type="ARBA" id="ARBA00022741"/>
    </source>
</evidence>
<keyword evidence="10" id="KW-1185">Reference proteome</keyword>
<keyword evidence="2" id="KW-0808">Transferase</keyword>
<feature type="domain" description="Serine-threonine/tyrosine-protein kinase catalytic" evidence="8">
    <location>
        <begin position="145"/>
        <end position="240"/>
    </location>
</feature>
<dbReference type="SUPFAM" id="SSF56112">
    <property type="entry name" value="Protein kinase-like (PK-like)"/>
    <property type="match status" value="1"/>
</dbReference>
<keyword evidence="4" id="KW-0418">Kinase</keyword>
<evidence type="ECO:0000256" key="2">
    <source>
        <dbReference type="ARBA" id="ARBA00022679"/>
    </source>
</evidence>
<evidence type="ECO:0000313" key="10">
    <source>
        <dbReference type="Proteomes" id="UP000317650"/>
    </source>
</evidence>
<gene>
    <name evidence="9" type="ORF">C4D60_Mb07t17890</name>
</gene>
<feature type="domain" description="Serine-threonine/tyrosine-protein kinase catalytic" evidence="8">
    <location>
        <begin position="72"/>
        <end position="144"/>
    </location>
</feature>
<feature type="binding site" evidence="6">
    <location>
        <position position="97"/>
    </location>
    <ligand>
        <name>ATP</name>
        <dbReference type="ChEBI" id="CHEBI:30616"/>
    </ligand>
</feature>
<keyword evidence="5 6" id="KW-0067">ATP-binding</keyword>
<dbReference type="Pfam" id="PF07714">
    <property type="entry name" value="PK_Tyr_Ser-Thr"/>
    <property type="match status" value="2"/>
</dbReference>
<dbReference type="InterPro" id="IPR017441">
    <property type="entry name" value="Protein_kinase_ATP_BS"/>
</dbReference>
<evidence type="ECO:0000256" key="4">
    <source>
        <dbReference type="ARBA" id="ARBA00022777"/>
    </source>
</evidence>
<dbReference type="Gene3D" id="1.10.510.10">
    <property type="entry name" value="Transferase(Phosphotransferase) domain 1"/>
    <property type="match status" value="1"/>
</dbReference>
<dbReference type="InterPro" id="IPR001245">
    <property type="entry name" value="Ser-Thr/Tyr_kinase_cat_dom"/>
</dbReference>
<dbReference type="Proteomes" id="UP000317650">
    <property type="component" value="Chromosome 7"/>
</dbReference>
<sequence>MLCCGGVEEEFFGPPASQHAAPPNRAAPGQGRDPRGPGTMKSGAPAKVLPIEIPAIPLAELNRLTSNFGQKALVGEGSYGQVYQATLSTGEPVAIKKLDPSASNDPDSDFAAQLSMVSRLKNDFFLELLGYCLEANNRILVYAMTGQLTQKSDVYSFGVILLELLTGRKPVDHTMPKGQQSLVTWATPRLSEDKVKQCVDPKLENDFPPKAVAKLAAVAALCVQYEADFRPNMTIVVKALQPLLNTKPGQDSHQ</sequence>
<evidence type="ECO:0000313" key="9">
    <source>
        <dbReference type="EMBL" id="THU60928.1"/>
    </source>
</evidence>
<dbReference type="STRING" id="52838.A0A4S8JG44"/>
<organism evidence="9 10">
    <name type="scientific">Musa balbisiana</name>
    <name type="common">Banana</name>
    <dbReference type="NCBI Taxonomy" id="52838"/>
    <lineage>
        <taxon>Eukaryota</taxon>
        <taxon>Viridiplantae</taxon>
        <taxon>Streptophyta</taxon>
        <taxon>Embryophyta</taxon>
        <taxon>Tracheophyta</taxon>
        <taxon>Spermatophyta</taxon>
        <taxon>Magnoliopsida</taxon>
        <taxon>Liliopsida</taxon>
        <taxon>Zingiberales</taxon>
        <taxon>Musaceae</taxon>
        <taxon>Musa</taxon>
    </lineage>
</organism>
<evidence type="ECO:0000256" key="1">
    <source>
        <dbReference type="ARBA" id="ARBA00022553"/>
    </source>
</evidence>
<dbReference type="AlphaFoldDB" id="A0A4S8JG44"/>
<dbReference type="GO" id="GO:0004672">
    <property type="term" value="F:protein kinase activity"/>
    <property type="evidence" value="ECO:0007669"/>
    <property type="project" value="InterPro"/>
</dbReference>
<keyword evidence="3 6" id="KW-0547">Nucleotide-binding</keyword>
<evidence type="ECO:0000256" key="5">
    <source>
        <dbReference type="ARBA" id="ARBA00022840"/>
    </source>
</evidence>
<dbReference type="PANTHER" id="PTHR47983">
    <property type="entry name" value="PTO-INTERACTING PROTEIN 1-LIKE"/>
    <property type="match status" value="1"/>
</dbReference>
<dbReference type="Gene3D" id="3.30.200.20">
    <property type="entry name" value="Phosphorylase Kinase, domain 1"/>
    <property type="match status" value="1"/>
</dbReference>
<dbReference type="FunFam" id="3.30.200.20:FF:000411">
    <property type="entry name" value="Pti1 kinase-like protein"/>
    <property type="match status" value="1"/>
</dbReference>
<evidence type="ECO:0000259" key="8">
    <source>
        <dbReference type="Pfam" id="PF07714"/>
    </source>
</evidence>
<protein>
    <recommendedName>
        <fullName evidence="8">Serine-threonine/tyrosine-protein kinase catalytic domain-containing protein</fullName>
    </recommendedName>
</protein>
<evidence type="ECO:0000256" key="6">
    <source>
        <dbReference type="PROSITE-ProRule" id="PRU10141"/>
    </source>
</evidence>
<dbReference type="InterPro" id="IPR011009">
    <property type="entry name" value="Kinase-like_dom_sf"/>
</dbReference>
<dbReference type="InterPro" id="IPR052101">
    <property type="entry name" value="Plant_StressResp_Kinase"/>
</dbReference>
<accession>A0A4S8JG44</accession>
<keyword evidence="1" id="KW-0597">Phosphoprotein</keyword>
<feature type="region of interest" description="Disordered" evidence="7">
    <location>
        <begin position="12"/>
        <end position="43"/>
    </location>
</feature>
<name>A0A4S8JG44_MUSBA</name>
<proteinExistence type="predicted"/>
<dbReference type="PROSITE" id="PS00107">
    <property type="entry name" value="PROTEIN_KINASE_ATP"/>
    <property type="match status" value="1"/>
</dbReference>
<dbReference type="GO" id="GO:0005524">
    <property type="term" value="F:ATP binding"/>
    <property type="evidence" value="ECO:0007669"/>
    <property type="project" value="UniProtKB-UniRule"/>
</dbReference>
<dbReference type="PANTHER" id="PTHR47983:SF37">
    <property type="entry name" value="OS03G0226300 PROTEIN"/>
    <property type="match status" value="1"/>
</dbReference>
<comment type="caution">
    <text evidence="9">The sequence shown here is derived from an EMBL/GenBank/DDBJ whole genome shotgun (WGS) entry which is preliminary data.</text>
</comment>
<evidence type="ECO:0000256" key="7">
    <source>
        <dbReference type="SAM" id="MobiDB-lite"/>
    </source>
</evidence>
<dbReference type="EMBL" id="PYDT01000005">
    <property type="protein sequence ID" value="THU60928.1"/>
    <property type="molecule type" value="Genomic_DNA"/>
</dbReference>